<dbReference type="SUPFAM" id="SSF57903">
    <property type="entry name" value="FYVE/PHD zinc finger"/>
    <property type="match status" value="1"/>
</dbReference>
<dbReference type="Gene3D" id="3.30.40.10">
    <property type="entry name" value="Zinc/RING finger domain, C3HC4 (zinc finger)"/>
    <property type="match status" value="1"/>
</dbReference>
<dbReference type="OrthoDB" id="5946626at2759"/>
<dbReference type="EnsemblMetazoa" id="CLYHEMT005501.1">
    <property type="protein sequence ID" value="CLYHEMP005501.1"/>
    <property type="gene ID" value="CLYHEMG005501"/>
</dbReference>
<dbReference type="GO" id="GO:0008270">
    <property type="term" value="F:zinc ion binding"/>
    <property type="evidence" value="ECO:0007669"/>
    <property type="project" value="UniProtKB-KW"/>
</dbReference>
<dbReference type="SMART" id="SM00249">
    <property type="entry name" value="PHD"/>
    <property type="match status" value="1"/>
</dbReference>
<feature type="domain" description="Zinc finger PHD-type" evidence="5">
    <location>
        <begin position="536"/>
        <end position="588"/>
    </location>
</feature>
<sequence length="601" mass="67511">LTPSVDLCCEIPESPSDSFFSGQIYVTIKDSVFDGSDAVRHVIELLDVLELEEKKPFLTLFTDGGSDHNITHLYVQCSLLALFLVGEYDILNAGRCCPYQSYTNPAERCMSLLNIGLQGVALERSDAGAFEKTIKSAKSMKGMRELNKKTQGMKQAYQSSIKTPIQIIEDSFSHLELKGKNIKIAKPNRDTSKIVAALKSIEPKIGTDEDIPRAMAKLPNFPSLKSYLEKHMKDGLYLIQFRKCDDLACCQRTIQDLPPHIPAPILSPDSNHYMKFNDLYGKIQTTEADCPSLNAATFSRSKKTSGFKYLASLVVSKIECSLCGKFRCVFSTNKMLKTDDQKLLEDLIYSCGALLDSSRLYASQALSCKSNIESSLYATKFGKPPPCFHCGSMEVDTKTLRELLQKYKSVYPACIKCKESGKKEEYLEKTKRQKAIKRPSSAPRIIEPASKVTKNQVNVTIKDKTPKSAKPDQTLIQIQDEPNEADQPSCSKTTNDTNRTKTKPLTAKGKQKKKKQSQIKFSAKASAEFDLTDNSVCKICHEEDDARATQKVPWIDCDICEDWAHQTCAERANWINLRRKSWICLKHSRMTQDQNNNVTEE</sequence>
<organism evidence="6 7">
    <name type="scientific">Clytia hemisphaerica</name>
    <dbReference type="NCBI Taxonomy" id="252671"/>
    <lineage>
        <taxon>Eukaryota</taxon>
        <taxon>Metazoa</taxon>
        <taxon>Cnidaria</taxon>
        <taxon>Hydrozoa</taxon>
        <taxon>Hydroidolina</taxon>
        <taxon>Leptothecata</taxon>
        <taxon>Obeliida</taxon>
        <taxon>Clytiidae</taxon>
        <taxon>Clytia</taxon>
    </lineage>
</organism>
<dbReference type="InterPro" id="IPR011011">
    <property type="entry name" value="Znf_FYVE_PHD"/>
</dbReference>
<keyword evidence="7" id="KW-1185">Reference proteome</keyword>
<evidence type="ECO:0000259" key="5">
    <source>
        <dbReference type="SMART" id="SM00249"/>
    </source>
</evidence>
<dbReference type="InterPro" id="IPR001965">
    <property type="entry name" value="Znf_PHD"/>
</dbReference>
<keyword evidence="3" id="KW-0862">Zinc</keyword>
<evidence type="ECO:0000256" key="4">
    <source>
        <dbReference type="SAM" id="MobiDB-lite"/>
    </source>
</evidence>
<feature type="region of interest" description="Disordered" evidence="4">
    <location>
        <begin position="479"/>
        <end position="518"/>
    </location>
</feature>
<evidence type="ECO:0000313" key="6">
    <source>
        <dbReference type="EnsemblMetazoa" id="CLYHEMP005501.1"/>
    </source>
</evidence>
<dbReference type="Proteomes" id="UP000594262">
    <property type="component" value="Unplaced"/>
</dbReference>
<dbReference type="AlphaFoldDB" id="A0A7M5VAL2"/>
<keyword evidence="2" id="KW-0863">Zinc-finger</keyword>
<evidence type="ECO:0000256" key="2">
    <source>
        <dbReference type="ARBA" id="ARBA00022771"/>
    </source>
</evidence>
<name>A0A7M5VAL2_9CNID</name>
<accession>A0A7M5VAL2</accession>
<proteinExistence type="predicted"/>
<reference evidence="6" key="1">
    <citation type="submission" date="2021-01" db="UniProtKB">
        <authorList>
            <consortium name="EnsemblMetazoa"/>
        </authorList>
    </citation>
    <scope>IDENTIFICATION</scope>
</reference>
<protein>
    <recommendedName>
        <fullName evidence="5">Zinc finger PHD-type domain-containing protein</fullName>
    </recommendedName>
</protein>
<evidence type="ECO:0000256" key="3">
    <source>
        <dbReference type="ARBA" id="ARBA00022833"/>
    </source>
</evidence>
<keyword evidence="1" id="KW-0479">Metal-binding</keyword>
<evidence type="ECO:0000313" key="7">
    <source>
        <dbReference type="Proteomes" id="UP000594262"/>
    </source>
</evidence>
<dbReference type="InterPro" id="IPR013083">
    <property type="entry name" value="Znf_RING/FYVE/PHD"/>
</dbReference>
<evidence type="ECO:0000256" key="1">
    <source>
        <dbReference type="ARBA" id="ARBA00022723"/>
    </source>
</evidence>